<dbReference type="EMBL" id="JAEHOE010000035">
    <property type="protein sequence ID" value="KAG2493740.1"/>
    <property type="molecule type" value="Genomic_DNA"/>
</dbReference>
<dbReference type="OrthoDB" id="3535423at2759"/>
<dbReference type="InterPro" id="IPR036291">
    <property type="entry name" value="NAD(P)-bd_dom_sf"/>
</dbReference>
<reference evidence="1" key="1">
    <citation type="journal article" date="2020" name="bioRxiv">
        <title>Comparative genomics of Chlamydomonas.</title>
        <authorList>
            <person name="Craig R.J."/>
            <person name="Hasan A.R."/>
            <person name="Ness R.W."/>
            <person name="Keightley P.D."/>
        </authorList>
    </citation>
    <scope>NUCLEOTIDE SEQUENCE</scope>
    <source>
        <strain evidence="1">CCAP 11/70</strain>
    </source>
</reference>
<organism evidence="1 2">
    <name type="scientific">Edaphochlamys debaryana</name>
    <dbReference type="NCBI Taxonomy" id="47281"/>
    <lineage>
        <taxon>Eukaryota</taxon>
        <taxon>Viridiplantae</taxon>
        <taxon>Chlorophyta</taxon>
        <taxon>core chlorophytes</taxon>
        <taxon>Chlorophyceae</taxon>
        <taxon>CS clade</taxon>
        <taxon>Chlamydomonadales</taxon>
        <taxon>Chlamydomonadales incertae sedis</taxon>
        <taxon>Edaphochlamys</taxon>
    </lineage>
</organism>
<gene>
    <name evidence="1" type="ORF">HYH03_007963</name>
</gene>
<dbReference type="Proteomes" id="UP000612055">
    <property type="component" value="Unassembled WGS sequence"/>
</dbReference>
<dbReference type="PANTHER" id="PTHR14097">
    <property type="entry name" value="OXIDOREDUCTASE HTATIP2"/>
    <property type="match status" value="1"/>
</dbReference>
<comment type="caution">
    <text evidence="1">The sequence shown here is derived from an EMBL/GenBank/DDBJ whole genome shotgun (WGS) entry which is preliminary data.</text>
</comment>
<keyword evidence="2" id="KW-1185">Reference proteome</keyword>
<name>A0A835Y0Y2_9CHLO</name>
<evidence type="ECO:0000313" key="1">
    <source>
        <dbReference type="EMBL" id="KAG2493740.1"/>
    </source>
</evidence>
<proteinExistence type="predicted"/>
<dbReference type="Gene3D" id="3.40.50.720">
    <property type="entry name" value="NAD(P)-binding Rossmann-like Domain"/>
    <property type="match status" value="1"/>
</dbReference>
<dbReference type="SUPFAM" id="SSF51735">
    <property type="entry name" value="NAD(P)-binding Rossmann-fold domains"/>
    <property type="match status" value="1"/>
</dbReference>
<evidence type="ECO:0000313" key="2">
    <source>
        <dbReference type="Proteomes" id="UP000612055"/>
    </source>
</evidence>
<dbReference type="PANTHER" id="PTHR14097:SF8">
    <property type="entry name" value="NAD(P)-BINDING DOMAIN-CONTAINING PROTEIN"/>
    <property type="match status" value="1"/>
</dbReference>
<protein>
    <submittedName>
        <fullName evidence="1">Uncharacterized protein</fullName>
    </submittedName>
</protein>
<dbReference type="AlphaFoldDB" id="A0A835Y0Y2"/>
<accession>A0A835Y0Y2</accession>
<sequence>MTLRVSDALKAARPDMRFMYISGQGSDAKARAMWARVKGETENELLARWGQQATMFRPGLIEPEGGIPGQNSLLYKLMYKAAPVLKTIGLPVVGTTALGKAMLAAAKAPRPTEKRILENADILALAGSA</sequence>